<accession>A0ABS3YRE9</accession>
<feature type="domain" description="FIST" evidence="1">
    <location>
        <begin position="25"/>
        <end position="209"/>
    </location>
</feature>
<dbReference type="EMBL" id="JAGHKO010000001">
    <property type="protein sequence ID" value="MBO9200368.1"/>
    <property type="molecule type" value="Genomic_DNA"/>
</dbReference>
<evidence type="ECO:0000313" key="3">
    <source>
        <dbReference type="Proteomes" id="UP000677244"/>
    </source>
</evidence>
<dbReference type="RefSeq" id="WP_209138415.1">
    <property type="nucleotide sequence ID" value="NZ_JAGHKO010000001.1"/>
</dbReference>
<protein>
    <recommendedName>
        <fullName evidence="1">FIST domain-containing protein</fullName>
    </recommendedName>
</protein>
<dbReference type="Proteomes" id="UP000677244">
    <property type="component" value="Unassembled WGS sequence"/>
</dbReference>
<evidence type="ECO:0000313" key="2">
    <source>
        <dbReference type="EMBL" id="MBO9200368.1"/>
    </source>
</evidence>
<dbReference type="Pfam" id="PF08495">
    <property type="entry name" value="FIST"/>
    <property type="match status" value="1"/>
</dbReference>
<organism evidence="2 3">
    <name type="scientific">Niastella soli</name>
    <dbReference type="NCBI Taxonomy" id="2821487"/>
    <lineage>
        <taxon>Bacteria</taxon>
        <taxon>Pseudomonadati</taxon>
        <taxon>Bacteroidota</taxon>
        <taxon>Chitinophagia</taxon>
        <taxon>Chitinophagales</taxon>
        <taxon>Chitinophagaceae</taxon>
        <taxon>Niastella</taxon>
    </lineage>
</organism>
<sequence length="210" mass="23149">MKIQQLQYADKVWKIYVHAEEFDRMQCQLVLAFGAPSLITDTAVFNYLERSYPEAHIILSSAAGEIIRPELYLNSVVVTAFQFDKTIVHCAETNINKHANSFDAGHYLMQQLQQNDLYAAYLIACSSVVEGSELLTGFNKLNKQAIPAAGGLAGNRCQFSKAFVGLNQAPADGRIVAIGFYGSQLQLNNGSFGGWNEFGPVQTITAFKEI</sequence>
<comment type="caution">
    <text evidence="2">The sequence shown here is derived from an EMBL/GenBank/DDBJ whole genome shotgun (WGS) entry which is preliminary data.</text>
</comment>
<gene>
    <name evidence="2" type="ORF">J7I42_08865</name>
</gene>
<proteinExistence type="predicted"/>
<name>A0ABS3YRE9_9BACT</name>
<reference evidence="2 3" key="1">
    <citation type="submission" date="2021-03" db="EMBL/GenBank/DDBJ databases">
        <title>Assistant Professor.</title>
        <authorList>
            <person name="Huq M.A."/>
        </authorList>
    </citation>
    <scope>NUCLEOTIDE SEQUENCE [LARGE SCALE GENOMIC DNA]</scope>
    <source>
        <strain evidence="2 3">MAH-29</strain>
    </source>
</reference>
<dbReference type="SMART" id="SM00897">
    <property type="entry name" value="FIST"/>
    <property type="match status" value="1"/>
</dbReference>
<keyword evidence="3" id="KW-1185">Reference proteome</keyword>
<evidence type="ECO:0000259" key="1">
    <source>
        <dbReference type="SMART" id="SM00897"/>
    </source>
</evidence>
<dbReference type="InterPro" id="IPR013702">
    <property type="entry name" value="FIST_domain_N"/>
</dbReference>